<gene>
    <name evidence="1" type="ORF">CLV60_109300</name>
</gene>
<protein>
    <recommendedName>
        <fullName evidence="3">PIN domain-containing protein</fullName>
    </recommendedName>
</protein>
<proteinExistence type="predicted"/>
<evidence type="ECO:0000313" key="2">
    <source>
        <dbReference type="Proteomes" id="UP000241964"/>
    </source>
</evidence>
<dbReference type="AlphaFoldDB" id="A0A2P8FYK4"/>
<sequence>MPPRYYLDTSVFGGVFDSEFTYETSVLFEQIETGYIKCVYSALAETELKRAPERVRVFFQNLRSDNLEKVDVNQAVLQLARRYIDENVVGITSFDDCIHIALATFYQVDMLISWNFKHIVNPVRIPGYNSVNLQLGYKVIEIRSPRDILHA</sequence>
<dbReference type="EMBL" id="PYAS01000009">
    <property type="protein sequence ID" value="PSL26806.1"/>
    <property type="molecule type" value="Genomic_DNA"/>
</dbReference>
<reference evidence="1 2" key="1">
    <citation type="submission" date="2018-03" db="EMBL/GenBank/DDBJ databases">
        <title>Genomic Encyclopedia of Archaeal and Bacterial Type Strains, Phase II (KMG-II): from individual species to whole genera.</title>
        <authorList>
            <person name="Goeker M."/>
        </authorList>
    </citation>
    <scope>NUCLEOTIDE SEQUENCE [LARGE SCALE GENOMIC DNA]</scope>
    <source>
        <strain evidence="1 2">DSM 29057</strain>
    </source>
</reference>
<accession>A0A2P8FYK4</accession>
<dbReference type="OrthoDB" id="9799824at2"/>
<comment type="caution">
    <text evidence="1">The sequence shown here is derived from an EMBL/GenBank/DDBJ whole genome shotgun (WGS) entry which is preliminary data.</text>
</comment>
<dbReference type="InterPro" id="IPR029060">
    <property type="entry name" value="PIN-like_dom_sf"/>
</dbReference>
<dbReference type="Proteomes" id="UP000241964">
    <property type="component" value="Unassembled WGS sequence"/>
</dbReference>
<evidence type="ECO:0008006" key="3">
    <source>
        <dbReference type="Google" id="ProtNLM"/>
    </source>
</evidence>
<evidence type="ECO:0000313" key="1">
    <source>
        <dbReference type="EMBL" id="PSL26806.1"/>
    </source>
</evidence>
<keyword evidence="2" id="KW-1185">Reference proteome</keyword>
<name>A0A2P8FYK4_9BACT</name>
<dbReference type="SUPFAM" id="SSF88723">
    <property type="entry name" value="PIN domain-like"/>
    <property type="match status" value="1"/>
</dbReference>
<organism evidence="1 2">
    <name type="scientific">Dyadobacter jiangsuensis</name>
    <dbReference type="NCBI Taxonomy" id="1591085"/>
    <lineage>
        <taxon>Bacteria</taxon>
        <taxon>Pseudomonadati</taxon>
        <taxon>Bacteroidota</taxon>
        <taxon>Cytophagia</taxon>
        <taxon>Cytophagales</taxon>
        <taxon>Spirosomataceae</taxon>
        <taxon>Dyadobacter</taxon>
    </lineage>
</organism>